<evidence type="ECO:0000313" key="1">
    <source>
        <dbReference type="EMBL" id="GAA4791437.1"/>
    </source>
</evidence>
<evidence type="ECO:0000313" key="2">
    <source>
        <dbReference type="Proteomes" id="UP001501411"/>
    </source>
</evidence>
<keyword evidence="2" id="KW-1185">Reference proteome</keyword>
<comment type="caution">
    <text evidence="1">The sequence shown here is derived from an EMBL/GenBank/DDBJ whole genome shotgun (WGS) entry which is preliminary data.</text>
</comment>
<dbReference type="EMBL" id="BAABIQ010000030">
    <property type="protein sequence ID" value="GAA4791437.1"/>
    <property type="molecule type" value="Genomic_DNA"/>
</dbReference>
<proteinExistence type="predicted"/>
<sequence>MIMETFIVYPENKAQANAIKAILKALNVSFQKTTEHRTYDEDFVKKIKKMHVKKIKLLCFMFGCCVS</sequence>
<protein>
    <submittedName>
        <fullName evidence="1">Uncharacterized protein</fullName>
    </submittedName>
</protein>
<gene>
    <name evidence="1" type="ORF">GCM10023231_19200</name>
</gene>
<name>A0ABP9B991_9SPHI</name>
<reference evidence="2" key="1">
    <citation type="journal article" date="2019" name="Int. J. Syst. Evol. Microbiol.">
        <title>The Global Catalogue of Microorganisms (GCM) 10K type strain sequencing project: providing services to taxonomists for standard genome sequencing and annotation.</title>
        <authorList>
            <consortium name="The Broad Institute Genomics Platform"/>
            <consortium name="The Broad Institute Genome Sequencing Center for Infectious Disease"/>
            <person name="Wu L."/>
            <person name="Ma J."/>
        </authorList>
    </citation>
    <scope>NUCLEOTIDE SEQUENCE [LARGE SCALE GENOMIC DNA]</scope>
    <source>
        <strain evidence="2">JCM 18200</strain>
    </source>
</reference>
<dbReference type="InterPro" id="IPR020271">
    <property type="entry name" value="Uncharacterised_MJ1172"/>
</dbReference>
<dbReference type="Pfam" id="PF10884">
    <property type="entry name" value="DUF2683"/>
    <property type="match status" value="1"/>
</dbReference>
<organism evidence="1 2">
    <name type="scientific">Olivibacter ginsenosidimutans</name>
    <dbReference type="NCBI Taxonomy" id="1176537"/>
    <lineage>
        <taxon>Bacteria</taxon>
        <taxon>Pseudomonadati</taxon>
        <taxon>Bacteroidota</taxon>
        <taxon>Sphingobacteriia</taxon>
        <taxon>Sphingobacteriales</taxon>
        <taxon>Sphingobacteriaceae</taxon>
        <taxon>Olivibacter</taxon>
    </lineage>
</organism>
<dbReference type="Proteomes" id="UP001501411">
    <property type="component" value="Unassembled WGS sequence"/>
</dbReference>
<accession>A0ABP9B991</accession>